<proteinExistence type="predicted"/>
<feature type="compositionally biased region" description="Basic and acidic residues" evidence="9">
    <location>
        <begin position="416"/>
        <end position="434"/>
    </location>
</feature>
<dbReference type="Ensembl" id="ENSAPLT00020008655.1">
    <property type="protein sequence ID" value="ENSAPLP00020008040.1"/>
    <property type="gene ID" value="ENSAPLG00020005912.1"/>
</dbReference>
<feature type="compositionally biased region" description="Low complexity" evidence="9">
    <location>
        <begin position="887"/>
        <end position="898"/>
    </location>
</feature>
<feature type="region of interest" description="Disordered" evidence="9">
    <location>
        <begin position="171"/>
        <end position="190"/>
    </location>
</feature>
<protein>
    <submittedName>
        <fullName evidence="11">PPARG related coactivator 1</fullName>
    </submittedName>
</protein>
<feature type="compositionally biased region" description="Low complexity" evidence="9">
    <location>
        <begin position="1090"/>
        <end position="1099"/>
    </location>
</feature>
<evidence type="ECO:0000256" key="2">
    <source>
        <dbReference type="ARBA" id="ARBA00022553"/>
    </source>
</evidence>
<dbReference type="Gene3D" id="3.30.70.330">
    <property type="match status" value="1"/>
</dbReference>
<reference evidence="11" key="1">
    <citation type="submission" date="2019-08" db="EMBL/GenBank/DDBJ databases">
        <title>Three high-quality genomes provides insights into domestication of ducks.</title>
        <authorList>
            <person name="Hou Z.C."/>
            <person name="Zhu F."/>
            <person name="Yin Z.T."/>
            <person name="Zhang F."/>
        </authorList>
    </citation>
    <scope>NUCLEOTIDE SEQUENCE [LARGE SCALE GENOMIC DNA]</scope>
</reference>
<dbReference type="InterPro" id="IPR034605">
    <property type="entry name" value="PGC-1"/>
</dbReference>
<feature type="compositionally biased region" description="Low complexity" evidence="9">
    <location>
        <begin position="837"/>
        <end position="852"/>
    </location>
</feature>
<keyword evidence="6" id="KW-0804">Transcription</keyword>
<evidence type="ECO:0000256" key="3">
    <source>
        <dbReference type="ARBA" id="ARBA00022884"/>
    </source>
</evidence>
<feature type="compositionally biased region" description="Basic residues" evidence="9">
    <location>
        <begin position="211"/>
        <end position="220"/>
    </location>
</feature>
<feature type="compositionally biased region" description="Basic and acidic residues" evidence="9">
    <location>
        <begin position="359"/>
        <end position="395"/>
    </location>
</feature>
<feature type="compositionally biased region" description="Basic residues" evidence="9">
    <location>
        <begin position="1174"/>
        <end position="1198"/>
    </location>
</feature>
<feature type="compositionally biased region" description="Low complexity" evidence="9">
    <location>
        <begin position="1143"/>
        <end position="1154"/>
    </location>
</feature>
<feature type="compositionally biased region" description="Basic residues" evidence="9">
    <location>
        <begin position="396"/>
        <end position="407"/>
    </location>
</feature>
<evidence type="ECO:0000256" key="7">
    <source>
        <dbReference type="ARBA" id="ARBA00023242"/>
    </source>
</evidence>
<dbReference type="CDD" id="cd12624">
    <property type="entry name" value="RRM_PRC"/>
    <property type="match status" value="1"/>
</dbReference>
<feature type="compositionally biased region" description="Polar residues" evidence="9">
    <location>
        <begin position="515"/>
        <end position="525"/>
    </location>
</feature>
<reference evidence="11" key="2">
    <citation type="submission" date="2025-08" db="UniProtKB">
        <authorList>
            <consortium name="Ensembl"/>
        </authorList>
    </citation>
    <scope>IDENTIFICATION</scope>
</reference>
<dbReference type="PANTHER" id="PTHR15528">
    <property type="entry name" value="PEROXISOME PROLIFERATOR ACTIVATED RECEPTOR GAMMA COACTIVATOR 1 PGC-1 -RELATED"/>
    <property type="match status" value="1"/>
</dbReference>
<dbReference type="SMART" id="SM00360">
    <property type="entry name" value="RRM"/>
    <property type="match status" value="1"/>
</dbReference>
<dbReference type="InterPro" id="IPR034834">
    <property type="entry name" value="PRC_RRM"/>
</dbReference>
<dbReference type="InterPro" id="IPR000504">
    <property type="entry name" value="RRM_dom"/>
</dbReference>
<feature type="compositionally biased region" description="Pro residues" evidence="9">
    <location>
        <begin position="607"/>
        <end position="651"/>
    </location>
</feature>
<dbReference type="GO" id="GO:0045944">
    <property type="term" value="P:positive regulation of transcription by RNA polymerase II"/>
    <property type="evidence" value="ECO:0007669"/>
    <property type="project" value="TreeGrafter"/>
</dbReference>
<keyword evidence="2" id="KW-0597">Phosphoprotein</keyword>
<dbReference type="Proteomes" id="UP000694400">
    <property type="component" value="Chromosome 7"/>
</dbReference>
<accession>A0A8B9Z9J7</accession>
<dbReference type="InterPro" id="IPR035979">
    <property type="entry name" value="RBD_domain_sf"/>
</dbReference>
<evidence type="ECO:0000256" key="1">
    <source>
        <dbReference type="ARBA" id="ARBA00004123"/>
    </source>
</evidence>
<evidence type="ECO:0000256" key="5">
    <source>
        <dbReference type="ARBA" id="ARBA00023159"/>
    </source>
</evidence>
<dbReference type="GO" id="GO:0005634">
    <property type="term" value="C:nucleus"/>
    <property type="evidence" value="ECO:0007669"/>
    <property type="project" value="UniProtKB-SubCell"/>
</dbReference>
<evidence type="ECO:0000259" key="10">
    <source>
        <dbReference type="PROSITE" id="PS50102"/>
    </source>
</evidence>
<feature type="compositionally biased region" description="Low complexity" evidence="9">
    <location>
        <begin position="1105"/>
        <end position="1136"/>
    </location>
</feature>
<dbReference type="Pfam" id="PF00076">
    <property type="entry name" value="RRM_1"/>
    <property type="match status" value="1"/>
</dbReference>
<sequence length="1329" mass="140768">MPHVHQGATVPDPKHKAGAGEALGAVWGWFWGGEQPGRLRAPAPTRCWRPGQEEVPGPRRIKGSPGGNAAAGDSELRGLLASASPSTEDDLNLASLDAEAILEAEEILGTMQNYLDSSVISIIEDLSLSESKACLDAQNELSLLTAITEILDSTDDETLSPFDTMMDAELLTSPRERDNPSVTPLLSPTPRGLMRALLPLPSLTWSCRGSARSRRGRRNKTAAPPGWRGSRRSDGEEEEEEAASSPELDSSVEAAGLCASGAEVVPEEHEDPCIINTGDVSLSELVKSMHPYCLPTFTVCLDPEAEPVAKELLSGPVLLEIVPGEGESVEIPVVLQPLAPGFPGTEPQLLGAEDSGEPVPEHPEELPAEPAQEKGTEEEKEPGQESPGRAEDCVAHRLRSGRPRRAARPSPQVSDFLERQLERAKEEGGMELRAQRAPRPRGRPRGAKKEHPEPLKELEAETSSVEPEKGETVEVLEKVLEEPQAAPQPSPEERDEGEGTAQVGGEVVEAAPEQGTGTEPPQSLAVTEPSKSLPREAKPKALSLREYRMRMQHRQPSPGGRKEGEKQAASKWPSVPEPPTELADIPCLVAPICPAPEAPGAQKSPEKPPSPLAVPPPASKPPPAPAPAPAPASAPPPPATPLPFVAPPVPPAAGAAPPGLPPAPAGAYALYPPVPSWPCFGPQPVGCHGMPPPPTAGAPGAFHMVPGLPPPPMAWPPPALPPPPPFGPYGPPVGWAPPSYWPGIPIPPPVPPLAYGDPGAALQAAAPPAFPAAAPPGTALLHGQPPVAPTPSCPEPPAFPVQPPPSTETGGAGGQPRQAASRVSDPRRQARLAGESPLPKAPQAAPAAAQPNRVPPAPPQPSEEPPAAAPQPAKPPQVVTPSPMEVSAAAGPAAGSPGLTPPATPPHQLWKPLPAVSLLAKTKSPVPAPQEGSQRTAKLLAKAKPLPQSKLPGRIPAPPPSHVCSGDHDYCIPGTARPEGSSSSSTQPPGTESGSRWNVKHHRDITIKPISSLTKRTQEPPGTASPAPLDYRTSVPSEAAAGCSSPPTSVLLSPAASPCRDQELRPPSAQPGRAAAKRSLRCYRRPRDSPSPSASSWRAGRSRASRSFSSSSDGASESSSSSSSSSSRSRSRSLSPPHKRWRSSSSRSSCGSYGRSRDRSSSSSSSSSYSSRSPSRRQSRSRSPSPRRRSNRRRRSRHGAPCPQEERRVVFIGKIPSRMTRSELRHRFSVFGDIEECTLHFRSEGDNYGFVTYRYAEEAFAAIESGHKLRRPDEQPFDLCFGGRRQFCRRNYADLDSNREDFDPAPVKSKFDSLDFDTLLRQAQRSLRR</sequence>
<dbReference type="PANTHER" id="PTHR15528:SF5">
    <property type="entry name" value="PEROXISOME PROLIFERATOR-ACTIVATED RECEPTOR GAMMA COACTIVATOR-RELATED PROTEIN 1"/>
    <property type="match status" value="1"/>
</dbReference>
<feature type="compositionally biased region" description="Basic and acidic residues" evidence="9">
    <location>
        <begin position="447"/>
        <end position="459"/>
    </location>
</feature>
<keyword evidence="4" id="KW-0805">Transcription regulation</keyword>
<evidence type="ECO:0000256" key="9">
    <source>
        <dbReference type="SAM" id="MobiDB-lite"/>
    </source>
</evidence>
<dbReference type="GO" id="GO:0003723">
    <property type="term" value="F:RNA binding"/>
    <property type="evidence" value="ECO:0007669"/>
    <property type="project" value="UniProtKB-UniRule"/>
</dbReference>
<dbReference type="GO" id="GO:0003712">
    <property type="term" value="F:transcription coregulator activity"/>
    <property type="evidence" value="ECO:0007669"/>
    <property type="project" value="InterPro"/>
</dbReference>
<feature type="region of interest" description="Disordered" evidence="9">
    <location>
        <begin position="209"/>
        <end position="251"/>
    </location>
</feature>
<feature type="region of interest" description="Disordered" evidence="9">
    <location>
        <begin position="342"/>
        <end position="659"/>
    </location>
</feature>
<feature type="compositionally biased region" description="Pro residues" evidence="9">
    <location>
        <begin position="853"/>
        <end position="875"/>
    </location>
</feature>
<evidence type="ECO:0000256" key="4">
    <source>
        <dbReference type="ARBA" id="ARBA00023015"/>
    </source>
</evidence>
<feature type="compositionally biased region" description="Pro residues" evidence="9">
    <location>
        <begin position="786"/>
        <end position="806"/>
    </location>
</feature>
<dbReference type="InterPro" id="IPR012677">
    <property type="entry name" value="Nucleotide-bd_a/b_plait_sf"/>
</dbReference>
<organism evidence="11 12">
    <name type="scientific">Anas platyrhynchos</name>
    <name type="common">Mallard</name>
    <name type="synonym">Anas boschas</name>
    <dbReference type="NCBI Taxonomy" id="8839"/>
    <lineage>
        <taxon>Eukaryota</taxon>
        <taxon>Metazoa</taxon>
        <taxon>Chordata</taxon>
        <taxon>Craniata</taxon>
        <taxon>Vertebrata</taxon>
        <taxon>Euteleostomi</taxon>
        <taxon>Archelosauria</taxon>
        <taxon>Archosauria</taxon>
        <taxon>Dinosauria</taxon>
        <taxon>Saurischia</taxon>
        <taxon>Theropoda</taxon>
        <taxon>Coelurosauria</taxon>
        <taxon>Aves</taxon>
        <taxon>Neognathae</taxon>
        <taxon>Galloanserae</taxon>
        <taxon>Anseriformes</taxon>
        <taxon>Anatidae</taxon>
        <taxon>Anatinae</taxon>
        <taxon>Anas</taxon>
    </lineage>
</organism>
<evidence type="ECO:0000313" key="12">
    <source>
        <dbReference type="Proteomes" id="UP000694400"/>
    </source>
</evidence>
<evidence type="ECO:0000313" key="11">
    <source>
        <dbReference type="Ensembl" id="ENSAPLP00020008040.1"/>
    </source>
</evidence>
<dbReference type="PROSITE" id="PS50102">
    <property type="entry name" value="RRM"/>
    <property type="match status" value="1"/>
</dbReference>
<evidence type="ECO:0000256" key="8">
    <source>
        <dbReference type="PROSITE-ProRule" id="PRU00176"/>
    </source>
</evidence>
<feature type="domain" description="RRM" evidence="10">
    <location>
        <begin position="1208"/>
        <end position="1284"/>
    </location>
</feature>
<keyword evidence="7" id="KW-0539">Nucleus</keyword>
<feature type="compositionally biased region" description="Low complexity" evidence="9">
    <location>
        <begin position="978"/>
        <end position="995"/>
    </location>
</feature>
<feature type="compositionally biased region" description="Low complexity" evidence="9">
    <location>
        <begin position="1161"/>
        <end position="1173"/>
    </location>
</feature>
<feature type="region of interest" description="Disordered" evidence="9">
    <location>
        <begin position="766"/>
        <end position="1205"/>
    </location>
</feature>
<keyword evidence="5" id="KW-0010">Activator</keyword>
<feature type="compositionally biased region" description="Basic and acidic residues" evidence="9">
    <location>
        <begin position="533"/>
        <end position="549"/>
    </location>
</feature>
<feature type="compositionally biased region" description="Basic residues" evidence="9">
    <location>
        <begin position="1075"/>
        <end position="1084"/>
    </location>
</feature>
<keyword evidence="3 8" id="KW-0694">RNA-binding</keyword>
<evidence type="ECO:0000256" key="6">
    <source>
        <dbReference type="ARBA" id="ARBA00023163"/>
    </source>
</evidence>
<feature type="compositionally biased region" description="Basic residues" evidence="9">
    <location>
        <begin position="436"/>
        <end position="446"/>
    </location>
</feature>
<comment type="subcellular location">
    <subcellularLocation>
        <location evidence="1">Nucleus</location>
    </subcellularLocation>
</comment>
<dbReference type="SUPFAM" id="SSF54928">
    <property type="entry name" value="RNA-binding domain, RBD"/>
    <property type="match status" value="1"/>
</dbReference>
<name>A0A8B9Z9J7_ANAPL</name>
<feature type="compositionally biased region" description="Basic and acidic residues" evidence="9">
    <location>
        <begin position="466"/>
        <end position="481"/>
    </location>
</feature>
<reference evidence="11" key="3">
    <citation type="submission" date="2025-09" db="UniProtKB">
        <authorList>
            <consortium name="Ensembl"/>
        </authorList>
    </citation>
    <scope>IDENTIFICATION</scope>
</reference>
<feature type="region of interest" description="Disordered" evidence="9">
    <location>
        <begin position="41"/>
        <end position="73"/>
    </location>
</feature>